<gene>
    <name evidence="2" type="ORF">H7U19_15210</name>
</gene>
<dbReference type="GO" id="GO:0009166">
    <property type="term" value="P:nucleotide catabolic process"/>
    <property type="evidence" value="ECO:0007669"/>
    <property type="project" value="InterPro"/>
</dbReference>
<dbReference type="InterPro" id="IPR008334">
    <property type="entry name" value="5'-Nucleotdase_C"/>
</dbReference>
<protein>
    <submittedName>
        <fullName evidence="2">5'-nucleotidase C-terminal domain-containing protein</fullName>
    </submittedName>
</protein>
<name>A0A923HEM5_9FLAO</name>
<sequence>MNFKHLALLMVSLLMFNCKQRKLDLKTIEGQRISVDSTLHSNESIEAFIAPYRNHIEKDLSTVLAYATGTLSKYDGKGNTSIGNLMADIVKIQANPVFKQRTGHDIDAVILNNGGIRSTIPEGNITPRTAYNVMPFENEVVVVGLKKVAFDRAIKFLLKSNKPHPIGGLELVADRDGNLLSAKINGGEIDPDQTYYVATSDYLFHGGDNMKFFQQNEGFYDLDYKIRNAMMDYFKKIDTIRPKIDDRFIIK</sequence>
<dbReference type="EMBL" id="JACNMF010000005">
    <property type="protein sequence ID" value="MBC3759761.1"/>
    <property type="molecule type" value="Genomic_DNA"/>
</dbReference>
<evidence type="ECO:0000259" key="1">
    <source>
        <dbReference type="Pfam" id="PF02872"/>
    </source>
</evidence>
<feature type="domain" description="5'-Nucleotidase C-terminal" evidence="1">
    <location>
        <begin position="76"/>
        <end position="214"/>
    </location>
</feature>
<dbReference type="PANTHER" id="PTHR11575">
    <property type="entry name" value="5'-NUCLEOTIDASE-RELATED"/>
    <property type="match status" value="1"/>
</dbReference>
<reference evidence="2" key="1">
    <citation type="submission" date="2020-08" db="EMBL/GenBank/DDBJ databases">
        <title>Hyunsoonleella sp. strain SJ7 genome sequencing and assembly.</title>
        <authorList>
            <person name="Kim I."/>
        </authorList>
    </citation>
    <scope>NUCLEOTIDE SEQUENCE</scope>
    <source>
        <strain evidence="2">SJ7</strain>
    </source>
</reference>
<dbReference type="Gene3D" id="3.90.780.10">
    <property type="entry name" value="5'-Nucleotidase, C-terminal domain"/>
    <property type="match status" value="1"/>
</dbReference>
<dbReference type="SUPFAM" id="SSF55816">
    <property type="entry name" value="5'-nucleotidase (syn. UDP-sugar hydrolase), C-terminal domain"/>
    <property type="match status" value="1"/>
</dbReference>
<comment type="caution">
    <text evidence="2">The sequence shown here is derived from an EMBL/GenBank/DDBJ whole genome shotgun (WGS) entry which is preliminary data.</text>
</comment>
<dbReference type="InterPro" id="IPR006179">
    <property type="entry name" value="5_nucleotidase/apyrase"/>
</dbReference>
<proteinExistence type="predicted"/>
<evidence type="ECO:0000313" key="2">
    <source>
        <dbReference type="EMBL" id="MBC3759761.1"/>
    </source>
</evidence>
<dbReference type="PANTHER" id="PTHR11575:SF24">
    <property type="entry name" value="5'-NUCLEOTIDASE"/>
    <property type="match status" value="1"/>
</dbReference>
<dbReference type="InterPro" id="IPR036907">
    <property type="entry name" value="5'-Nucleotdase_C_sf"/>
</dbReference>
<evidence type="ECO:0000313" key="3">
    <source>
        <dbReference type="Proteomes" id="UP000656244"/>
    </source>
</evidence>
<dbReference type="AlphaFoldDB" id="A0A923HEM5"/>
<organism evidence="2 3">
    <name type="scientific">Hyunsoonleella aquatilis</name>
    <dbReference type="NCBI Taxonomy" id="2762758"/>
    <lineage>
        <taxon>Bacteria</taxon>
        <taxon>Pseudomonadati</taxon>
        <taxon>Bacteroidota</taxon>
        <taxon>Flavobacteriia</taxon>
        <taxon>Flavobacteriales</taxon>
        <taxon>Flavobacteriaceae</taxon>
    </lineage>
</organism>
<dbReference type="GO" id="GO:0016787">
    <property type="term" value="F:hydrolase activity"/>
    <property type="evidence" value="ECO:0007669"/>
    <property type="project" value="InterPro"/>
</dbReference>
<keyword evidence="3" id="KW-1185">Reference proteome</keyword>
<dbReference type="PRINTS" id="PR01607">
    <property type="entry name" value="APYRASEFAMLY"/>
</dbReference>
<dbReference type="Pfam" id="PF02872">
    <property type="entry name" value="5_nucleotid_C"/>
    <property type="match status" value="1"/>
</dbReference>
<dbReference type="Proteomes" id="UP000656244">
    <property type="component" value="Unassembled WGS sequence"/>
</dbReference>
<accession>A0A923HEM5</accession>